<dbReference type="Pfam" id="PF00240">
    <property type="entry name" value="ubiquitin"/>
    <property type="match status" value="1"/>
</dbReference>
<reference evidence="8 9" key="1">
    <citation type="journal article" date="2018" name="Sci. Rep.">
        <title>Genomic signatures of local adaptation to the degree of environmental predictability in rotifers.</title>
        <authorList>
            <person name="Franch-Gras L."/>
            <person name="Hahn C."/>
            <person name="Garcia-Roger E.M."/>
            <person name="Carmona M.J."/>
            <person name="Serra M."/>
            <person name="Gomez A."/>
        </authorList>
    </citation>
    <scope>NUCLEOTIDE SEQUENCE [LARGE SCALE GENOMIC DNA]</scope>
    <source>
        <strain evidence="8">HYR1</strain>
    </source>
</reference>
<dbReference type="EMBL" id="REGN01003971">
    <property type="protein sequence ID" value="RNA19830.1"/>
    <property type="molecule type" value="Genomic_DNA"/>
</dbReference>
<feature type="region of interest" description="Disordered" evidence="5">
    <location>
        <begin position="1"/>
        <end position="22"/>
    </location>
</feature>
<dbReference type="InterPro" id="IPR047153">
    <property type="entry name" value="TRIM45/56/19-like"/>
</dbReference>
<feature type="compositionally biased region" description="Basic and acidic residues" evidence="5">
    <location>
        <begin position="411"/>
        <end position="426"/>
    </location>
</feature>
<feature type="domain" description="Ubiquitin-like" evidence="6">
    <location>
        <begin position="323"/>
        <end position="378"/>
    </location>
</feature>
<feature type="compositionally biased region" description="Polar residues" evidence="5">
    <location>
        <begin position="9"/>
        <end position="18"/>
    </location>
</feature>
<dbReference type="GO" id="GO:0008270">
    <property type="term" value="F:zinc ion binding"/>
    <property type="evidence" value="ECO:0007669"/>
    <property type="project" value="UniProtKB-KW"/>
</dbReference>
<feature type="domain" description="RING-type" evidence="7">
    <location>
        <begin position="123"/>
        <end position="165"/>
    </location>
</feature>
<accession>A0A3M7R8I0</accession>
<dbReference type="InterPro" id="IPR013083">
    <property type="entry name" value="Znf_RING/FYVE/PHD"/>
</dbReference>
<dbReference type="InterPro" id="IPR029071">
    <property type="entry name" value="Ubiquitin-like_domsf"/>
</dbReference>
<evidence type="ECO:0000313" key="9">
    <source>
        <dbReference type="Proteomes" id="UP000276133"/>
    </source>
</evidence>
<comment type="caution">
    <text evidence="8">The sequence shown here is derived from an EMBL/GenBank/DDBJ whole genome shotgun (WGS) entry which is preliminary data.</text>
</comment>
<gene>
    <name evidence="8" type="ORF">BpHYR1_052072</name>
</gene>
<evidence type="ECO:0000256" key="3">
    <source>
        <dbReference type="ARBA" id="ARBA00022833"/>
    </source>
</evidence>
<dbReference type="InterPro" id="IPR027370">
    <property type="entry name" value="Znf-RING_euk"/>
</dbReference>
<feature type="region of interest" description="Disordered" evidence="5">
    <location>
        <begin position="80"/>
        <end position="106"/>
    </location>
</feature>
<dbReference type="CDD" id="cd17039">
    <property type="entry name" value="Ubl_ubiquitin_like"/>
    <property type="match status" value="1"/>
</dbReference>
<sequence>MGTKHSALYQDQNQNNGSERFRSNIPIDDAFNTQFMSQFDPFNTIRSGPNMVYNFNCLPPKPPRANAENTASNRAFHSSLENFSNSPQNQLSPKITEKRKPDRNSIKPSLASKLSLIQEILECPICYNLYENPHVLPCQHTFCKKCIISLQCNSLSKTIDCPICRERHLLPNGIENLTANYTMKKLIELESLASTEWEKEKNTNSKAKCFGCQKYANLTVCSDCSYMLCPECVSNPDHDYIIESKLKSKKYLNRYHRASMRQKQPEYAKRPELYYRNDDEASRLKLTLLCHSSAVEEAQEKDSDKKDQVLEDEFGKCKTFQKISISATDRVITLKRIVEKKFSIFTKDQILVYKDQILRNDLRPLSYYGLRQFSRIHIFDERDIKDSNDEEDIYGIYQDTNLINEAVNKSDNGEAKKNEVKNERGSKSSKSSTLSSQTDLSFDKASSRSVYSNEISYSTPFKRMGPKRSSIHYTTQRLPSKNCYSQYPLKSKYATLNYRKLDELFDKKINLKDY</sequence>
<dbReference type="Pfam" id="PF13445">
    <property type="entry name" value="zf-RING_UBOX"/>
    <property type="match status" value="1"/>
</dbReference>
<evidence type="ECO:0000256" key="1">
    <source>
        <dbReference type="ARBA" id="ARBA00022723"/>
    </source>
</evidence>
<dbReference type="PANTHER" id="PTHR25462">
    <property type="entry name" value="BONUS, ISOFORM C-RELATED"/>
    <property type="match status" value="1"/>
</dbReference>
<dbReference type="Gene3D" id="3.30.40.10">
    <property type="entry name" value="Zinc/RING finger domain, C3HC4 (zinc finger)"/>
    <property type="match status" value="1"/>
</dbReference>
<feature type="region of interest" description="Disordered" evidence="5">
    <location>
        <begin position="407"/>
        <end position="440"/>
    </location>
</feature>
<dbReference type="InterPro" id="IPR000626">
    <property type="entry name" value="Ubiquitin-like_dom"/>
</dbReference>
<evidence type="ECO:0000313" key="8">
    <source>
        <dbReference type="EMBL" id="RNA19830.1"/>
    </source>
</evidence>
<evidence type="ECO:0000256" key="5">
    <source>
        <dbReference type="SAM" id="MobiDB-lite"/>
    </source>
</evidence>
<dbReference type="Proteomes" id="UP000276133">
    <property type="component" value="Unassembled WGS sequence"/>
</dbReference>
<evidence type="ECO:0000259" key="7">
    <source>
        <dbReference type="PROSITE" id="PS50089"/>
    </source>
</evidence>
<keyword evidence="3" id="KW-0862">Zinc</keyword>
<proteinExistence type="predicted"/>
<keyword evidence="1" id="KW-0479">Metal-binding</keyword>
<dbReference type="PANTHER" id="PTHR25462:SF296">
    <property type="entry name" value="MEIOTIC P26, ISOFORM F"/>
    <property type="match status" value="1"/>
</dbReference>
<evidence type="ECO:0000256" key="4">
    <source>
        <dbReference type="PROSITE-ProRule" id="PRU00175"/>
    </source>
</evidence>
<feature type="compositionally biased region" description="Low complexity" evidence="5">
    <location>
        <begin position="428"/>
        <end position="440"/>
    </location>
</feature>
<evidence type="ECO:0000256" key="2">
    <source>
        <dbReference type="ARBA" id="ARBA00022771"/>
    </source>
</evidence>
<keyword evidence="9" id="KW-1185">Reference proteome</keyword>
<protein>
    <submittedName>
        <fullName evidence="8">RING finger nhl-1</fullName>
    </submittedName>
</protein>
<dbReference type="Gene3D" id="3.10.20.90">
    <property type="entry name" value="Phosphatidylinositol 3-kinase Catalytic Subunit, Chain A, domain 1"/>
    <property type="match status" value="1"/>
</dbReference>
<keyword evidence="2 4" id="KW-0863">Zinc-finger</keyword>
<dbReference type="InterPro" id="IPR001841">
    <property type="entry name" value="Znf_RING"/>
</dbReference>
<dbReference type="STRING" id="10195.A0A3M7R8I0"/>
<dbReference type="SUPFAM" id="SSF54236">
    <property type="entry name" value="Ubiquitin-like"/>
    <property type="match status" value="1"/>
</dbReference>
<dbReference type="InterPro" id="IPR017907">
    <property type="entry name" value="Znf_RING_CS"/>
</dbReference>
<dbReference type="SUPFAM" id="SSF57850">
    <property type="entry name" value="RING/U-box"/>
    <property type="match status" value="1"/>
</dbReference>
<organism evidence="8 9">
    <name type="scientific">Brachionus plicatilis</name>
    <name type="common">Marine rotifer</name>
    <name type="synonym">Brachionus muelleri</name>
    <dbReference type="NCBI Taxonomy" id="10195"/>
    <lineage>
        <taxon>Eukaryota</taxon>
        <taxon>Metazoa</taxon>
        <taxon>Spiralia</taxon>
        <taxon>Gnathifera</taxon>
        <taxon>Rotifera</taxon>
        <taxon>Eurotatoria</taxon>
        <taxon>Monogononta</taxon>
        <taxon>Pseudotrocha</taxon>
        <taxon>Ploima</taxon>
        <taxon>Brachionidae</taxon>
        <taxon>Brachionus</taxon>
    </lineage>
</organism>
<feature type="compositionally biased region" description="Basic and acidic residues" evidence="5">
    <location>
        <begin position="95"/>
        <end position="105"/>
    </location>
</feature>
<dbReference type="AlphaFoldDB" id="A0A3M7R8I0"/>
<evidence type="ECO:0000259" key="6">
    <source>
        <dbReference type="PROSITE" id="PS50053"/>
    </source>
</evidence>
<feature type="compositionally biased region" description="Polar residues" evidence="5">
    <location>
        <begin position="80"/>
        <end position="93"/>
    </location>
</feature>
<dbReference type="PROSITE" id="PS50053">
    <property type="entry name" value="UBIQUITIN_2"/>
    <property type="match status" value="1"/>
</dbReference>
<dbReference type="SMART" id="SM00184">
    <property type="entry name" value="RING"/>
    <property type="match status" value="1"/>
</dbReference>
<dbReference type="OrthoDB" id="6105938at2759"/>
<name>A0A3M7R8I0_BRAPC</name>
<dbReference type="PROSITE" id="PS00518">
    <property type="entry name" value="ZF_RING_1"/>
    <property type="match status" value="1"/>
</dbReference>
<dbReference type="PROSITE" id="PS50089">
    <property type="entry name" value="ZF_RING_2"/>
    <property type="match status" value="1"/>
</dbReference>